<feature type="compositionally biased region" description="Low complexity" evidence="1">
    <location>
        <begin position="374"/>
        <end position="383"/>
    </location>
</feature>
<dbReference type="Proteomes" id="UP001153954">
    <property type="component" value="Unassembled WGS sequence"/>
</dbReference>
<feature type="compositionally biased region" description="Basic and acidic residues" evidence="1">
    <location>
        <begin position="732"/>
        <end position="745"/>
    </location>
</feature>
<organism evidence="2 3">
    <name type="scientific">Euphydryas editha</name>
    <name type="common">Edith's checkerspot</name>
    <dbReference type="NCBI Taxonomy" id="104508"/>
    <lineage>
        <taxon>Eukaryota</taxon>
        <taxon>Metazoa</taxon>
        <taxon>Ecdysozoa</taxon>
        <taxon>Arthropoda</taxon>
        <taxon>Hexapoda</taxon>
        <taxon>Insecta</taxon>
        <taxon>Pterygota</taxon>
        <taxon>Neoptera</taxon>
        <taxon>Endopterygota</taxon>
        <taxon>Lepidoptera</taxon>
        <taxon>Glossata</taxon>
        <taxon>Ditrysia</taxon>
        <taxon>Papilionoidea</taxon>
        <taxon>Nymphalidae</taxon>
        <taxon>Nymphalinae</taxon>
        <taxon>Euphydryas</taxon>
    </lineage>
</organism>
<feature type="compositionally biased region" description="Low complexity" evidence="1">
    <location>
        <begin position="279"/>
        <end position="288"/>
    </location>
</feature>
<feature type="region of interest" description="Disordered" evidence="1">
    <location>
        <begin position="732"/>
        <end position="814"/>
    </location>
</feature>
<feature type="compositionally biased region" description="Polar residues" evidence="1">
    <location>
        <begin position="102"/>
        <end position="111"/>
    </location>
</feature>
<feature type="compositionally biased region" description="Low complexity" evidence="1">
    <location>
        <begin position="849"/>
        <end position="858"/>
    </location>
</feature>
<feature type="compositionally biased region" description="Polar residues" evidence="1">
    <location>
        <begin position="197"/>
        <end position="206"/>
    </location>
</feature>
<feature type="compositionally biased region" description="Basic and acidic residues" evidence="1">
    <location>
        <begin position="352"/>
        <end position="365"/>
    </location>
</feature>
<feature type="compositionally biased region" description="Basic residues" evidence="1">
    <location>
        <begin position="126"/>
        <end position="145"/>
    </location>
</feature>
<feature type="compositionally biased region" description="Basic and acidic residues" evidence="1">
    <location>
        <begin position="65"/>
        <end position="80"/>
    </location>
</feature>
<feature type="compositionally biased region" description="Basic and acidic residues" evidence="1">
    <location>
        <begin position="260"/>
        <end position="270"/>
    </location>
</feature>
<gene>
    <name evidence="2" type="ORF">EEDITHA_LOCUS20878</name>
</gene>
<feature type="compositionally biased region" description="Polar residues" evidence="1">
    <location>
        <begin position="767"/>
        <end position="776"/>
    </location>
</feature>
<proteinExistence type="predicted"/>
<feature type="compositionally biased region" description="Basic and acidic residues" evidence="1">
    <location>
        <begin position="827"/>
        <end position="840"/>
    </location>
</feature>
<feature type="region of interest" description="Disordered" evidence="1">
    <location>
        <begin position="36"/>
        <end position="149"/>
    </location>
</feature>
<evidence type="ECO:0000256" key="1">
    <source>
        <dbReference type="SAM" id="MobiDB-lite"/>
    </source>
</evidence>
<name>A0AAU9V431_EUPED</name>
<feature type="region of interest" description="Disordered" evidence="1">
    <location>
        <begin position="352"/>
        <end position="434"/>
    </location>
</feature>
<feature type="compositionally biased region" description="Low complexity" evidence="1">
    <location>
        <begin position="754"/>
        <end position="763"/>
    </location>
</feature>
<feature type="compositionally biased region" description="Low complexity" evidence="1">
    <location>
        <begin position="184"/>
        <end position="193"/>
    </location>
</feature>
<feature type="compositionally biased region" description="Basic and acidic residues" evidence="1">
    <location>
        <begin position="542"/>
        <end position="555"/>
    </location>
</feature>
<feature type="compositionally biased region" description="Polar residues" evidence="1">
    <location>
        <begin position="862"/>
        <end position="871"/>
    </location>
</feature>
<feature type="compositionally biased region" description="Basic residues" evidence="1">
    <location>
        <begin position="696"/>
        <end position="715"/>
    </location>
</feature>
<feature type="compositionally biased region" description="Polar residues" evidence="1">
    <location>
        <begin position="387"/>
        <end position="396"/>
    </location>
</feature>
<feature type="compositionally biased region" description="Low complexity" evidence="1">
    <location>
        <begin position="659"/>
        <end position="668"/>
    </location>
</feature>
<feature type="compositionally biased region" description="Basic residues" evidence="1">
    <location>
        <begin position="601"/>
        <end position="620"/>
    </location>
</feature>
<reference evidence="2" key="1">
    <citation type="submission" date="2022-03" db="EMBL/GenBank/DDBJ databases">
        <authorList>
            <person name="Tunstrom K."/>
        </authorList>
    </citation>
    <scope>NUCLEOTIDE SEQUENCE</scope>
</reference>
<feature type="compositionally biased region" description="Basic residues" evidence="1">
    <location>
        <begin position="316"/>
        <end position="335"/>
    </location>
</feature>
<feature type="compositionally biased region" description="Basic and acidic residues" evidence="1">
    <location>
        <begin position="447"/>
        <end position="460"/>
    </location>
</feature>
<feature type="region of interest" description="Disordered" evidence="1">
    <location>
        <begin position="260"/>
        <end position="339"/>
    </location>
</feature>
<feature type="compositionally biased region" description="Polar residues" evidence="1">
    <location>
        <begin position="577"/>
        <end position="586"/>
    </location>
</feature>
<feature type="region of interest" description="Disordered" evidence="1">
    <location>
        <begin position="827"/>
        <end position="909"/>
    </location>
</feature>
<feature type="compositionally biased region" description="Basic residues" evidence="1">
    <location>
        <begin position="506"/>
        <end position="525"/>
    </location>
</feature>
<feature type="compositionally biased region" description="Polar residues" evidence="1">
    <location>
        <begin position="292"/>
        <end position="301"/>
    </location>
</feature>
<feature type="compositionally biased region" description="Polar residues" evidence="1">
    <location>
        <begin position="672"/>
        <end position="681"/>
    </location>
</feature>
<feature type="compositionally biased region" description="Basic residues" evidence="1">
    <location>
        <begin position="886"/>
        <end position="905"/>
    </location>
</feature>
<feature type="compositionally biased region" description="Basic residues" evidence="1">
    <location>
        <begin position="221"/>
        <end position="240"/>
    </location>
</feature>
<protein>
    <submittedName>
        <fullName evidence="2">Uncharacterized protein</fullName>
    </submittedName>
</protein>
<keyword evidence="3" id="KW-1185">Reference proteome</keyword>
<dbReference type="AlphaFoldDB" id="A0AAU9V431"/>
<feature type="region of interest" description="Disordered" evidence="1">
    <location>
        <begin position="447"/>
        <end position="529"/>
    </location>
</feature>
<feature type="region of interest" description="Disordered" evidence="1">
    <location>
        <begin position="162"/>
        <end position="244"/>
    </location>
</feature>
<feature type="compositionally biased region" description="Basic and acidic residues" evidence="1">
    <location>
        <begin position="162"/>
        <end position="175"/>
    </location>
</feature>
<feature type="compositionally biased region" description="Low complexity" evidence="1">
    <location>
        <begin position="89"/>
        <end position="98"/>
    </location>
</feature>
<feature type="compositionally biased region" description="Basic and acidic residues" evidence="1">
    <location>
        <begin position="637"/>
        <end position="650"/>
    </location>
</feature>
<feature type="region of interest" description="Disordered" evidence="1">
    <location>
        <begin position="637"/>
        <end position="719"/>
    </location>
</feature>
<feature type="compositionally biased region" description="Basic residues" evidence="1">
    <location>
        <begin position="791"/>
        <end position="810"/>
    </location>
</feature>
<feature type="compositionally biased region" description="Polar residues" evidence="1">
    <location>
        <begin position="482"/>
        <end position="491"/>
    </location>
</feature>
<evidence type="ECO:0000313" key="2">
    <source>
        <dbReference type="EMBL" id="CAH2106790.1"/>
    </source>
</evidence>
<feature type="region of interest" description="Disordered" evidence="1">
    <location>
        <begin position="542"/>
        <end position="624"/>
    </location>
</feature>
<sequence length="965" mass="105208">MITTRTDGFTCSLRHGEETHKDIHPDQKQIFVQILISAPSSNRTRDRREATPRTATPARLSGEVTHPELVVERARGERGGARRRHAESARAASAAARGDATPKSQPQNSLVASAAVRRGHSPGTRGRARARRARRRAATPRRSPSRRTAWWPARLSGEVTHPELVVERARGERGGARRRHAESARAASAAARGDATPKSQPQNSLVASAAVRRGHSPGTRGRARARRARRRAATPRRSPSRRTAWWPVRLSGEVTHPELVVERARGERGGARRRHAESARAASAAARGDATPKSQPQNSLVASAAVRRGHSPGTRGRARARRARRRAATPRRSPSRRTAWWPARLSGEVTHPELVVERARGERGGARRRHAESARAASAAARGDATPKSQPQNSLVASAAVRRGHSPGTRGRARARRARRRAATPRRSPSRRTAWWPARLSGEVTHPELVVERARGERGGARRRHAESARAASAAARGDATPKSQPQNSLVASAAVRRGHSPGTRGRARARRARRRAATPRRSPSRRTAWWPARLSGEVTHPELVVERARGERGGARRRHAESARAASAAARGDATPKSQPQNSLVASAAVRRGHSPGTRGRARARRARRRAATPRRSPSRRTAWWPARLSGEVTHPELVVERARGERGGARRRHAESARAASAAARGDATPKSQPQNSLVASAAVRRGHSPGTRGRARARRARRRAATPRRSPSRRTAWWPARLSGEVTHPELVVERARGERGGARRRHAESARAASAAARGDATPKSQPQNSLVASAAVRRGHSPGTRGRARARRARRRAATPRRSPSRRTAWWPARLSGEVTHPELVVERARGERGGARRRHAESARAASAAARGDATPKSQPQNSLVASAAVRRGHSPGTRGRARARRARRRAATPRRSPSRRTAWWPARLSGEVTHPELVVERARGERGGARRRHAEVPAAEQLGGQRGCQARSLTRNSW</sequence>
<feature type="region of interest" description="Disordered" evidence="1">
    <location>
        <begin position="930"/>
        <end position="965"/>
    </location>
</feature>
<evidence type="ECO:0000313" key="3">
    <source>
        <dbReference type="Proteomes" id="UP001153954"/>
    </source>
</evidence>
<feature type="compositionally biased region" description="Basic residues" evidence="1">
    <location>
        <begin position="411"/>
        <end position="430"/>
    </location>
</feature>
<feature type="compositionally biased region" description="Low complexity" evidence="1">
    <location>
        <begin position="564"/>
        <end position="573"/>
    </location>
</feature>
<accession>A0AAU9V431</accession>
<feature type="compositionally biased region" description="Low complexity" evidence="1">
    <location>
        <begin position="469"/>
        <end position="478"/>
    </location>
</feature>
<dbReference type="EMBL" id="CAKOGL010000029">
    <property type="protein sequence ID" value="CAH2106790.1"/>
    <property type="molecule type" value="Genomic_DNA"/>
</dbReference>
<comment type="caution">
    <text evidence="2">The sequence shown here is derived from an EMBL/GenBank/DDBJ whole genome shotgun (WGS) entry which is preliminary data.</text>
</comment>